<dbReference type="InterPro" id="IPR047681">
    <property type="entry name" value="PPA1309-like"/>
</dbReference>
<accession>A0ABU8RJN7</accession>
<feature type="region of interest" description="Disordered" evidence="1">
    <location>
        <begin position="1"/>
        <end position="25"/>
    </location>
</feature>
<dbReference type="Proteomes" id="UP001387100">
    <property type="component" value="Unassembled WGS sequence"/>
</dbReference>
<evidence type="ECO:0000313" key="2">
    <source>
        <dbReference type="EMBL" id="MEJ5945275.1"/>
    </source>
</evidence>
<keyword evidence="3" id="KW-1185">Reference proteome</keyword>
<gene>
    <name evidence="2" type="ORF">WDZ17_08210</name>
</gene>
<reference evidence="2 3" key="1">
    <citation type="journal article" date="2017" name="Int. J. Syst. Evol. Microbiol.">
        <title>Pseudokineococcus basanitobsidens sp. nov., isolated from volcanic rock.</title>
        <authorList>
            <person name="Lee D.W."/>
            <person name="Park M.Y."/>
            <person name="Kim J.J."/>
            <person name="Kim B.S."/>
        </authorList>
    </citation>
    <scope>NUCLEOTIDE SEQUENCE [LARGE SCALE GENOMIC DNA]</scope>
    <source>
        <strain evidence="2 3">DSM 103726</strain>
    </source>
</reference>
<name>A0ABU8RJN7_9ACTN</name>
<dbReference type="NCBIfam" id="NF040618">
    <property type="entry name" value="PPA1309_fam"/>
    <property type="match status" value="1"/>
</dbReference>
<evidence type="ECO:0000313" key="3">
    <source>
        <dbReference type="Proteomes" id="UP001387100"/>
    </source>
</evidence>
<sequence length="194" mass="20354">MDDAAAPSPDDERRTGAVPEPPLEPLERVALDVERHVAADGWDAPPRLFALVRTADAVAADPSLASRLPGDVVAEAVADPRHLTSVEQDDLPDAPDLERLLASIGWPPAVAGAALVVEQVVVPPTADLPEDPREAVAALEEHPDRQEVRIAVAVLRGGGTGSALRRRTDDEDLRVVVGEDLVPGLAAALRATLA</sequence>
<proteinExistence type="predicted"/>
<dbReference type="EMBL" id="JBBIAA010000006">
    <property type="protein sequence ID" value="MEJ5945275.1"/>
    <property type="molecule type" value="Genomic_DNA"/>
</dbReference>
<evidence type="ECO:0000256" key="1">
    <source>
        <dbReference type="SAM" id="MobiDB-lite"/>
    </source>
</evidence>
<comment type="caution">
    <text evidence="2">The sequence shown here is derived from an EMBL/GenBank/DDBJ whole genome shotgun (WGS) entry which is preliminary data.</text>
</comment>
<dbReference type="RefSeq" id="WP_339574655.1">
    <property type="nucleotide sequence ID" value="NZ_JBBIAA010000006.1"/>
</dbReference>
<protein>
    <submittedName>
        <fullName evidence="2">PPA1309 family protein</fullName>
    </submittedName>
</protein>
<organism evidence="2 3">
    <name type="scientific">Pseudokineococcus basanitobsidens</name>
    <dbReference type="NCBI Taxonomy" id="1926649"/>
    <lineage>
        <taxon>Bacteria</taxon>
        <taxon>Bacillati</taxon>
        <taxon>Actinomycetota</taxon>
        <taxon>Actinomycetes</taxon>
        <taxon>Kineosporiales</taxon>
        <taxon>Kineosporiaceae</taxon>
        <taxon>Pseudokineococcus</taxon>
    </lineage>
</organism>